<dbReference type="InterPro" id="IPR002213">
    <property type="entry name" value="UDP_glucos_trans"/>
</dbReference>
<dbReference type="WBParaSite" id="HCON_00121250-00001">
    <property type="protein sequence ID" value="HCON_00121250-00001"/>
    <property type="gene ID" value="HCON_00121250"/>
</dbReference>
<sequence>MILLWLSTILLLCDSYKILVMNPKYAYSHMNFMGKIADTLVEAGHEVVTFQPIIEPLHVGNGTTKSRLIQSGPYPELATEMDMVRDGNHLKPLWTASATNPVGVLAFVPVLSSMTEKALTNVLDDKEMLQQLKNENFDVAIAELFDFIGIGVLEAIGLKNIVGAHTCALMEGTSLALGVPVLPSFMPASLGVTNDSTDLWTRATNLLFTYLSWYFQTGIASAADRVMKKKLGPNVTPVWDTVSNISWVLVNSEPLMEFEGPTLRKIIDIGGIGVHEPKPLNEEWDRVLNLRKQTILISFGTVAQSIFMPESMKKAIINVVKSFPNITFIWKYEEPNDAMFKGIDNLIASEWTPQSCLLADKRLTLFITHGGAGSMMESALRAKPLIVVPLFGDQTRNAKLMEKFGFGVLVEKARLLNSNVLRSAIERILSDSKYQAAATRMSRLLARRPFSPVEKLVKTVELAAEFGNLPELRAAGRNLGYIAYYNLDLLLMIATFSVIFTVFVLHIIHRVFVRFFITVKVKVQ</sequence>
<keyword evidence="4 10" id="KW-0808">Transferase</keyword>
<dbReference type="PROSITE" id="PS00375">
    <property type="entry name" value="UDPGT"/>
    <property type="match status" value="1"/>
</dbReference>
<dbReference type="EC" id="2.4.1.17" evidence="11"/>
<dbReference type="PANTHER" id="PTHR48043">
    <property type="entry name" value="EG:EG0003.4 PROTEIN-RELATED"/>
    <property type="match status" value="1"/>
</dbReference>
<keyword evidence="8 11" id="KW-0472">Membrane</keyword>
<feature type="chain" id="PRO_5029518365" description="UDP-glucuronosyltransferase" evidence="12">
    <location>
        <begin position="16"/>
        <end position="524"/>
    </location>
</feature>
<dbReference type="Pfam" id="PF00201">
    <property type="entry name" value="UDPGT"/>
    <property type="match status" value="1"/>
</dbReference>
<evidence type="ECO:0000256" key="6">
    <source>
        <dbReference type="ARBA" id="ARBA00022729"/>
    </source>
</evidence>
<evidence type="ECO:0000256" key="5">
    <source>
        <dbReference type="ARBA" id="ARBA00022692"/>
    </source>
</evidence>
<evidence type="ECO:0000313" key="14">
    <source>
        <dbReference type="WBParaSite" id="HCON_00121250-00001"/>
    </source>
</evidence>
<dbReference type="CDD" id="cd03784">
    <property type="entry name" value="GT1_Gtf-like"/>
    <property type="match status" value="1"/>
</dbReference>
<keyword evidence="5 11" id="KW-0812">Transmembrane</keyword>
<evidence type="ECO:0000256" key="12">
    <source>
        <dbReference type="SAM" id="SignalP"/>
    </source>
</evidence>
<comment type="subcellular location">
    <subcellularLocation>
        <location evidence="1 11">Membrane</location>
        <topology evidence="1 11">Single-pass membrane protein</topology>
    </subcellularLocation>
</comment>
<evidence type="ECO:0000256" key="3">
    <source>
        <dbReference type="ARBA" id="ARBA00022676"/>
    </source>
</evidence>
<evidence type="ECO:0000313" key="13">
    <source>
        <dbReference type="Proteomes" id="UP000025227"/>
    </source>
</evidence>
<proteinExistence type="inferred from homology"/>
<keyword evidence="6 12" id="KW-0732">Signal</keyword>
<dbReference type="AlphaFoldDB" id="A0A7I4YNS9"/>
<dbReference type="PANTHER" id="PTHR48043:SF150">
    <property type="entry name" value="GLUCURONOSYLTRANSFERASE"/>
    <property type="match status" value="1"/>
</dbReference>
<dbReference type="SUPFAM" id="SSF53756">
    <property type="entry name" value="UDP-Glycosyltransferase/glycogen phosphorylase"/>
    <property type="match status" value="1"/>
</dbReference>
<evidence type="ECO:0000256" key="7">
    <source>
        <dbReference type="ARBA" id="ARBA00022989"/>
    </source>
</evidence>
<evidence type="ECO:0000256" key="1">
    <source>
        <dbReference type="ARBA" id="ARBA00004167"/>
    </source>
</evidence>
<organism evidence="13 14">
    <name type="scientific">Haemonchus contortus</name>
    <name type="common">Barber pole worm</name>
    <dbReference type="NCBI Taxonomy" id="6289"/>
    <lineage>
        <taxon>Eukaryota</taxon>
        <taxon>Metazoa</taxon>
        <taxon>Ecdysozoa</taxon>
        <taxon>Nematoda</taxon>
        <taxon>Chromadorea</taxon>
        <taxon>Rhabditida</taxon>
        <taxon>Rhabditina</taxon>
        <taxon>Rhabditomorpha</taxon>
        <taxon>Strongyloidea</taxon>
        <taxon>Trichostrongylidae</taxon>
        <taxon>Haemonchus</taxon>
    </lineage>
</organism>
<dbReference type="Gene3D" id="3.40.50.2000">
    <property type="entry name" value="Glycogen Phosphorylase B"/>
    <property type="match status" value="1"/>
</dbReference>
<dbReference type="Proteomes" id="UP000025227">
    <property type="component" value="Unplaced"/>
</dbReference>
<dbReference type="OMA" id="WINYVIR"/>
<name>A0A7I4YNS9_HAECO</name>
<feature type="transmembrane region" description="Helical" evidence="11">
    <location>
        <begin position="489"/>
        <end position="508"/>
    </location>
</feature>
<dbReference type="FunFam" id="3.40.50.2000:FF:000038">
    <property type="entry name" value="UDP-GlucuronosylTransferase"/>
    <property type="match status" value="1"/>
</dbReference>
<dbReference type="GO" id="GO:0016020">
    <property type="term" value="C:membrane"/>
    <property type="evidence" value="ECO:0007669"/>
    <property type="project" value="UniProtKB-SubCell"/>
</dbReference>
<evidence type="ECO:0000256" key="8">
    <source>
        <dbReference type="ARBA" id="ARBA00023136"/>
    </source>
</evidence>
<dbReference type="InterPro" id="IPR035595">
    <property type="entry name" value="UDP_glycos_trans_CS"/>
</dbReference>
<dbReference type="OrthoDB" id="5835829at2759"/>
<dbReference type="GO" id="GO:0015020">
    <property type="term" value="F:glucuronosyltransferase activity"/>
    <property type="evidence" value="ECO:0007669"/>
    <property type="project" value="UniProtKB-EC"/>
</dbReference>
<protein>
    <recommendedName>
        <fullName evidence="11">UDP-glucuronosyltransferase</fullName>
        <ecNumber evidence="11">2.4.1.17</ecNumber>
    </recommendedName>
</protein>
<accession>A0A7I4YNS9</accession>
<evidence type="ECO:0000256" key="10">
    <source>
        <dbReference type="RuleBase" id="RU003718"/>
    </source>
</evidence>
<reference evidence="14" key="1">
    <citation type="submission" date="2020-12" db="UniProtKB">
        <authorList>
            <consortium name="WormBaseParasite"/>
        </authorList>
    </citation>
    <scope>IDENTIFICATION</scope>
    <source>
        <strain evidence="14">MHco3</strain>
    </source>
</reference>
<keyword evidence="13" id="KW-1185">Reference proteome</keyword>
<evidence type="ECO:0000256" key="9">
    <source>
        <dbReference type="ARBA" id="ARBA00047475"/>
    </source>
</evidence>
<feature type="signal peptide" evidence="12">
    <location>
        <begin position="1"/>
        <end position="15"/>
    </location>
</feature>
<keyword evidence="7 11" id="KW-1133">Transmembrane helix</keyword>
<evidence type="ECO:0000256" key="2">
    <source>
        <dbReference type="ARBA" id="ARBA00009995"/>
    </source>
</evidence>
<dbReference type="InterPro" id="IPR050271">
    <property type="entry name" value="UDP-glycosyltransferase"/>
</dbReference>
<comment type="similarity">
    <text evidence="2 10">Belongs to the UDP-glycosyltransferase family.</text>
</comment>
<keyword evidence="3 10" id="KW-0328">Glycosyltransferase</keyword>
<comment type="catalytic activity">
    <reaction evidence="9 11">
        <text>glucuronate acceptor + UDP-alpha-D-glucuronate = acceptor beta-D-glucuronoside + UDP + H(+)</text>
        <dbReference type="Rhea" id="RHEA:21032"/>
        <dbReference type="ChEBI" id="CHEBI:15378"/>
        <dbReference type="ChEBI" id="CHEBI:58052"/>
        <dbReference type="ChEBI" id="CHEBI:58223"/>
        <dbReference type="ChEBI" id="CHEBI:132367"/>
        <dbReference type="ChEBI" id="CHEBI:132368"/>
        <dbReference type="EC" id="2.4.1.17"/>
    </reaction>
</comment>
<evidence type="ECO:0000256" key="4">
    <source>
        <dbReference type="ARBA" id="ARBA00022679"/>
    </source>
</evidence>
<evidence type="ECO:0000256" key="11">
    <source>
        <dbReference type="RuleBase" id="RU362059"/>
    </source>
</evidence>